<dbReference type="RefSeq" id="WP_279698997.1">
    <property type="nucleotide sequence ID" value="NZ_JAOCDR010000078.1"/>
</dbReference>
<evidence type="ECO:0000313" key="1">
    <source>
        <dbReference type="EMBL" id="MDH0657679.1"/>
    </source>
</evidence>
<proteinExistence type="predicted"/>
<name>A0AA42IHE7_ACIJO</name>
<comment type="caution">
    <text evidence="1">The sequence shown here is derived from an EMBL/GenBank/DDBJ whole genome shotgun (WGS) entry which is preliminary data.</text>
</comment>
<reference evidence="1" key="1">
    <citation type="submission" date="2022-09" db="EMBL/GenBank/DDBJ databases">
        <title>Intensive care unit water sources are persistently colonized with multi-drug resistant bacteria and are the site of extensive horizontal gene transfer of antibiotic resistance genes.</title>
        <authorList>
            <person name="Diorio-Toth L."/>
        </authorList>
    </citation>
    <scope>NUCLEOTIDE SEQUENCE</scope>
    <source>
        <strain evidence="1">GD03851</strain>
    </source>
</reference>
<gene>
    <name evidence="1" type="ORF">N5D11_16490</name>
</gene>
<accession>A0AA42IHE7</accession>
<evidence type="ECO:0000313" key="2">
    <source>
        <dbReference type="Proteomes" id="UP001161099"/>
    </source>
</evidence>
<dbReference type="EMBL" id="JAOCDR010000078">
    <property type="protein sequence ID" value="MDH0657679.1"/>
    <property type="molecule type" value="Genomic_DNA"/>
</dbReference>
<dbReference type="Pfam" id="PF14384">
    <property type="entry name" value="BrnA_antitoxin"/>
    <property type="match status" value="1"/>
</dbReference>
<dbReference type="AlphaFoldDB" id="A0AA42IHE7"/>
<protein>
    <submittedName>
        <fullName evidence="1">BrnA antitoxin family protein</fullName>
    </submittedName>
</protein>
<dbReference type="Proteomes" id="UP001161099">
    <property type="component" value="Unassembled WGS sequence"/>
</dbReference>
<dbReference type="InterPro" id="IPR025528">
    <property type="entry name" value="BrnA_antitoxin"/>
</dbReference>
<organism evidence="1 2">
    <name type="scientific">Acinetobacter johnsonii</name>
    <dbReference type="NCBI Taxonomy" id="40214"/>
    <lineage>
        <taxon>Bacteria</taxon>
        <taxon>Pseudomonadati</taxon>
        <taxon>Pseudomonadota</taxon>
        <taxon>Gammaproteobacteria</taxon>
        <taxon>Moraxellales</taxon>
        <taxon>Moraxellaceae</taxon>
        <taxon>Acinetobacter</taxon>
    </lineage>
</organism>
<sequence>MSMVRYTREELNENSSDKQDAEIKRLLAQGAVPDDQLDLSDIPEITDWSNAVRHGQFYRPVKQQTSVRLDADVLAWLKSQGKGYQTRMNKILREAMLNERKNHR</sequence>